<evidence type="ECO:0000313" key="5">
    <source>
        <dbReference type="Proteomes" id="UP000663864"/>
    </source>
</evidence>
<feature type="domain" description="EF-hand" evidence="3">
    <location>
        <begin position="22"/>
        <end position="57"/>
    </location>
</feature>
<evidence type="ECO:0000256" key="2">
    <source>
        <dbReference type="ARBA" id="ARBA00022837"/>
    </source>
</evidence>
<name>A0A814UPH5_9BILA</name>
<dbReference type="GO" id="GO:0043226">
    <property type="term" value="C:organelle"/>
    <property type="evidence" value="ECO:0007669"/>
    <property type="project" value="UniProtKB-ARBA"/>
</dbReference>
<dbReference type="PROSITE" id="PS50222">
    <property type="entry name" value="EF_HAND_2"/>
    <property type="match status" value="3"/>
</dbReference>
<organism evidence="4 5">
    <name type="scientific">Rotaria sordida</name>
    <dbReference type="NCBI Taxonomy" id="392033"/>
    <lineage>
        <taxon>Eukaryota</taxon>
        <taxon>Metazoa</taxon>
        <taxon>Spiralia</taxon>
        <taxon>Gnathifera</taxon>
        <taxon>Rotifera</taxon>
        <taxon>Eurotatoria</taxon>
        <taxon>Bdelloidea</taxon>
        <taxon>Philodinida</taxon>
        <taxon>Philodinidae</taxon>
        <taxon>Rotaria</taxon>
    </lineage>
</organism>
<gene>
    <name evidence="4" type="ORF">ZHD862_LOCUS21424</name>
</gene>
<keyword evidence="2" id="KW-0106">Calcium</keyword>
<dbReference type="SMART" id="SM00054">
    <property type="entry name" value="EFh"/>
    <property type="match status" value="4"/>
</dbReference>
<dbReference type="CDD" id="cd00051">
    <property type="entry name" value="EFh"/>
    <property type="match status" value="1"/>
</dbReference>
<protein>
    <recommendedName>
        <fullName evidence="3">EF-hand domain-containing protein</fullName>
    </recommendedName>
</protein>
<feature type="domain" description="EF-hand" evidence="3">
    <location>
        <begin position="153"/>
        <end position="179"/>
    </location>
</feature>
<feature type="domain" description="EF-hand" evidence="3">
    <location>
        <begin position="58"/>
        <end position="93"/>
    </location>
</feature>
<dbReference type="Pfam" id="PF13499">
    <property type="entry name" value="EF-hand_7"/>
    <property type="match status" value="2"/>
</dbReference>
<dbReference type="InterPro" id="IPR002048">
    <property type="entry name" value="EF_hand_dom"/>
</dbReference>
<evidence type="ECO:0000256" key="1">
    <source>
        <dbReference type="ARBA" id="ARBA00022737"/>
    </source>
</evidence>
<keyword evidence="1" id="KW-0677">Repeat</keyword>
<dbReference type="Gene3D" id="1.10.238.10">
    <property type="entry name" value="EF-hand"/>
    <property type="match status" value="2"/>
</dbReference>
<dbReference type="AlphaFoldDB" id="A0A814UPH5"/>
<sequence>MNVINKRPQIILPPSCMAFGGATKPVSELMFNKYDKDKNGTISRDELRSLCYDMGYYLSNDELEWACTLIDKDGNGKIDYKEFADWWKTSSRFEHIRMPNAYQTQLICYIAEVFRSYDKHNHGRLNKKEFEKMRKDLIRHHIIDEHEHQACQFEEIDRGHDGSINFNELIAWFKDIGVLDQIGIHSS</sequence>
<accession>A0A814UPH5</accession>
<reference evidence="4" key="1">
    <citation type="submission" date="2021-02" db="EMBL/GenBank/DDBJ databases">
        <authorList>
            <person name="Nowell W R."/>
        </authorList>
    </citation>
    <scope>NUCLEOTIDE SEQUENCE</scope>
</reference>
<dbReference type="FunFam" id="1.10.238.10:FF:000178">
    <property type="entry name" value="Calmodulin-2 A"/>
    <property type="match status" value="1"/>
</dbReference>
<dbReference type="SUPFAM" id="SSF47473">
    <property type="entry name" value="EF-hand"/>
    <property type="match status" value="1"/>
</dbReference>
<evidence type="ECO:0000259" key="3">
    <source>
        <dbReference type="PROSITE" id="PS50222"/>
    </source>
</evidence>
<dbReference type="PANTHER" id="PTHR23050">
    <property type="entry name" value="CALCIUM BINDING PROTEIN"/>
    <property type="match status" value="1"/>
</dbReference>
<dbReference type="InterPro" id="IPR018247">
    <property type="entry name" value="EF_Hand_1_Ca_BS"/>
</dbReference>
<dbReference type="PROSITE" id="PS00018">
    <property type="entry name" value="EF_HAND_1"/>
    <property type="match status" value="2"/>
</dbReference>
<dbReference type="InterPro" id="IPR050145">
    <property type="entry name" value="Centrin_CML-like"/>
</dbReference>
<comment type="caution">
    <text evidence="4">The sequence shown here is derived from an EMBL/GenBank/DDBJ whole genome shotgun (WGS) entry which is preliminary data.</text>
</comment>
<dbReference type="InterPro" id="IPR011992">
    <property type="entry name" value="EF-hand-dom_pair"/>
</dbReference>
<evidence type="ECO:0000313" key="4">
    <source>
        <dbReference type="EMBL" id="CAF1174914.1"/>
    </source>
</evidence>
<dbReference type="EMBL" id="CAJNOT010001275">
    <property type="protein sequence ID" value="CAF1174914.1"/>
    <property type="molecule type" value="Genomic_DNA"/>
</dbReference>
<dbReference type="Proteomes" id="UP000663864">
    <property type="component" value="Unassembled WGS sequence"/>
</dbReference>
<proteinExistence type="predicted"/>
<dbReference type="GO" id="GO:0005509">
    <property type="term" value="F:calcium ion binding"/>
    <property type="evidence" value="ECO:0007669"/>
    <property type="project" value="InterPro"/>
</dbReference>